<reference evidence="2" key="1">
    <citation type="submission" date="2014-09" db="EMBL/GenBank/DDBJ databases">
        <title>Vibrio variabilis JCM 19239. (C206) whole genome shotgun sequence.</title>
        <authorList>
            <person name="Sawabe T."/>
            <person name="Meirelles P."/>
            <person name="Nakanishi M."/>
            <person name="Sayaka M."/>
            <person name="Hattori M."/>
            <person name="Ohkuma M."/>
        </authorList>
    </citation>
    <scope>NUCLEOTIDE SEQUENCE [LARGE SCALE GENOMIC DNA]</scope>
    <source>
        <strain evidence="2">JCM 19239</strain>
    </source>
</reference>
<proteinExistence type="predicted"/>
<dbReference type="EMBL" id="BBMS01000019">
    <property type="protein sequence ID" value="GAL26502.1"/>
    <property type="molecule type" value="Genomic_DNA"/>
</dbReference>
<organism evidence="1 2">
    <name type="scientific">Vibrio variabilis</name>
    <dbReference type="NCBI Taxonomy" id="990271"/>
    <lineage>
        <taxon>Bacteria</taxon>
        <taxon>Pseudomonadati</taxon>
        <taxon>Pseudomonadota</taxon>
        <taxon>Gammaproteobacteria</taxon>
        <taxon>Vibrionales</taxon>
        <taxon>Vibrionaceae</taxon>
        <taxon>Vibrio</taxon>
    </lineage>
</organism>
<comment type="caution">
    <text evidence="1">The sequence shown here is derived from an EMBL/GenBank/DDBJ whole genome shotgun (WGS) entry which is preliminary data.</text>
</comment>
<evidence type="ECO:0000313" key="1">
    <source>
        <dbReference type="EMBL" id="GAL26502.1"/>
    </source>
</evidence>
<dbReference type="Proteomes" id="UP000029223">
    <property type="component" value="Unassembled WGS sequence"/>
</dbReference>
<accession>A0ABQ0JCK7</accession>
<protein>
    <submittedName>
        <fullName evidence="1">Uncharacterized protein</fullName>
    </submittedName>
</protein>
<sequence>MIPTKLGIDRGKGVERIIALLHLAPNGIGYLVTVMNGEINLDEEVAGRGLPAMPKRMYAHAEKWLSKVESQHYNVTEQDLMTIGGFTDLDGDR</sequence>
<keyword evidence="2" id="KW-1185">Reference proteome</keyword>
<evidence type="ECO:0000313" key="2">
    <source>
        <dbReference type="Proteomes" id="UP000029223"/>
    </source>
</evidence>
<name>A0ABQ0JCK7_9VIBR</name>
<gene>
    <name evidence="1" type="ORF">JCM19239_5337</name>
</gene>